<evidence type="ECO:0000313" key="3">
    <source>
        <dbReference type="Proteomes" id="UP000749646"/>
    </source>
</evidence>
<dbReference type="Proteomes" id="UP000749646">
    <property type="component" value="Unassembled WGS sequence"/>
</dbReference>
<reference evidence="2" key="1">
    <citation type="journal article" date="2020" name="Fungal Divers.">
        <title>Resolving the Mortierellaceae phylogeny through synthesis of multi-gene phylogenetics and phylogenomics.</title>
        <authorList>
            <person name="Vandepol N."/>
            <person name="Liber J."/>
            <person name="Desiro A."/>
            <person name="Na H."/>
            <person name="Kennedy M."/>
            <person name="Barry K."/>
            <person name="Grigoriev I.V."/>
            <person name="Miller A.N."/>
            <person name="O'Donnell K."/>
            <person name="Stajich J.E."/>
            <person name="Bonito G."/>
        </authorList>
    </citation>
    <scope>NUCLEOTIDE SEQUENCE</scope>
    <source>
        <strain evidence="2">MES-2147</strain>
    </source>
</reference>
<gene>
    <name evidence="2" type="ORF">BGZ65_002960</name>
</gene>
<comment type="caution">
    <text evidence="2">The sequence shown here is derived from an EMBL/GenBank/DDBJ whole genome shotgun (WGS) entry which is preliminary data.</text>
</comment>
<protein>
    <submittedName>
        <fullName evidence="2">Uncharacterized protein</fullName>
    </submittedName>
</protein>
<evidence type="ECO:0000313" key="2">
    <source>
        <dbReference type="EMBL" id="KAG0002041.1"/>
    </source>
</evidence>
<dbReference type="EMBL" id="JAAAHW010000474">
    <property type="protein sequence ID" value="KAG0002041.1"/>
    <property type="molecule type" value="Genomic_DNA"/>
</dbReference>
<feature type="region of interest" description="Disordered" evidence="1">
    <location>
        <begin position="1"/>
        <end position="52"/>
    </location>
</feature>
<feature type="compositionally biased region" description="Basic and acidic residues" evidence="1">
    <location>
        <begin position="19"/>
        <end position="31"/>
    </location>
</feature>
<dbReference type="AlphaFoldDB" id="A0A9P6STP0"/>
<feature type="region of interest" description="Disordered" evidence="1">
    <location>
        <begin position="67"/>
        <end position="94"/>
    </location>
</feature>
<accession>A0A9P6STP0</accession>
<feature type="compositionally biased region" description="Polar residues" evidence="1">
    <location>
        <begin position="7"/>
        <end position="18"/>
    </location>
</feature>
<keyword evidence="3" id="KW-1185">Reference proteome</keyword>
<proteinExistence type="predicted"/>
<evidence type="ECO:0000256" key="1">
    <source>
        <dbReference type="SAM" id="MobiDB-lite"/>
    </source>
</evidence>
<feature type="compositionally biased region" description="Basic and acidic residues" evidence="1">
    <location>
        <begin position="77"/>
        <end position="94"/>
    </location>
</feature>
<name>A0A9P6STP0_9FUNG</name>
<sequence length="94" mass="10248">MDKTRPKSPTRQVASSSEGPKRQPNRPEKPSKNAKSLGKQPKRPKNERRGLDMSVKLDFISAVQAAVDKSSGSLNLEAERLDTGGREGHATYGC</sequence>
<organism evidence="2 3">
    <name type="scientific">Modicella reniformis</name>
    <dbReference type="NCBI Taxonomy" id="1440133"/>
    <lineage>
        <taxon>Eukaryota</taxon>
        <taxon>Fungi</taxon>
        <taxon>Fungi incertae sedis</taxon>
        <taxon>Mucoromycota</taxon>
        <taxon>Mortierellomycotina</taxon>
        <taxon>Mortierellomycetes</taxon>
        <taxon>Mortierellales</taxon>
        <taxon>Mortierellaceae</taxon>
        <taxon>Modicella</taxon>
    </lineage>
</organism>